<reference evidence="2" key="2">
    <citation type="journal article" date="2019" name="IMA Fungus">
        <title>Genome sequencing and comparison of five Tilletia species to identify candidate genes for the detection of regulated species infecting wheat.</title>
        <authorList>
            <person name="Nguyen H.D.T."/>
            <person name="Sultana T."/>
            <person name="Kesanakurti P."/>
            <person name="Hambleton S."/>
        </authorList>
    </citation>
    <scope>NUCLEOTIDE SEQUENCE</scope>
    <source>
        <strain evidence="2">DAOMC 236426</strain>
    </source>
</reference>
<dbReference type="AlphaFoldDB" id="A0A8X7MX42"/>
<feature type="compositionally biased region" description="Polar residues" evidence="1">
    <location>
        <begin position="1"/>
        <end position="17"/>
    </location>
</feature>
<evidence type="ECO:0000313" key="2">
    <source>
        <dbReference type="EMBL" id="KAE8251433.1"/>
    </source>
</evidence>
<accession>A0A8X7MX42</accession>
<name>A0A8X7MX42_9BASI</name>
<sequence length="152" mass="16703">MLCSSSMAETIGDQVTSRPMPGSKELRKRSPGTISGSLASLFGIPMSVVRLGKPSIIWLNGDLVETIIGGVQLLGSVTAVPDRRARFRAMQARFEALRQLRWARPQERTNAHKKLSEMVLSMIVLVSSEVSLYLIGCDPYELGISRLQKTNS</sequence>
<feature type="region of interest" description="Disordered" evidence="1">
    <location>
        <begin position="1"/>
        <end position="31"/>
    </location>
</feature>
<keyword evidence="3" id="KW-1185">Reference proteome</keyword>
<proteinExistence type="predicted"/>
<reference evidence="2" key="1">
    <citation type="submission" date="2016-04" db="EMBL/GenBank/DDBJ databases">
        <authorList>
            <person name="Nguyen H.D."/>
            <person name="Samba Siva P."/>
            <person name="Cullis J."/>
            <person name="Levesque C.A."/>
            <person name="Hambleton S."/>
        </authorList>
    </citation>
    <scope>NUCLEOTIDE SEQUENCE</scope>
    <source>
        <strain evidence="2">DAOMC 236426</strain>
    </source>
</reference>
<gene>
    <name evidence="2" type="ORF">A4X06_0g2684</name>
</gene>
<comment type="caution">
    <text evidence="2">The sequence shown here is derived from an EMBL/GenBank/DDBJ whole genome shotgun (WGS) entry which is preliminary data.</text>
</comment>
<evidence type="ECO:0000313" key="3">
    <source>
        <dbReference type="Proteomes" id="UP000077684"/>
    </source>
</evidence>
<protein>
    <submittedName>
        <fullName evidence="2">Uncharacterized protein</fullName>
    </submittedName>
</protein>
<organism evidence="2 3">
    <name type="scientific">Tilletia controversa</name>
    <name type="common">dwarf bunt fungus</name>
    <dbReference type="NCBI Taxonomy" id="13291"/>
    <lineage>
        <taxon>Eukaryota</taxon>
        <taxon>Fungi</taxon>
        <taxon>Dikarya</taxon>
        <taxon>Basidiomycota</taxon>
        <taxon>Ustilaginomycotina</taxon>
        <taxon>Exobasidiomycetes</taxon>
        <taxon>Tilletiales</taxon>
        <taxon>Tilletiaceae</taxon>
        <taxon>Tilletia</taxon>
    </lineage>
</organism>
<dbReference type="Proteomes" id="UP000077684">
    <property type="component" value="Unassembled WGS sequence"/>
</dbReference>
<evidence type="ECO:0000256" key="1">
    <source>
        <dbReference type="SAM" id="MobiDB-lite"/>
    </source>
</evidence>
<dbReference type="EMBL" id="LWDE02000216">
    <property type="protein sequence ID" value="KAE8251433.1"/>
    <property type="molecule type" value="Genomic_DNA"/>
</dbReference>